<reference evidence="12 13" key="1">
    <citation type="journal article" date="2018" name="Front. Microbiol.">
        <title>Prospects for Fungal Bioremediation of Acidic Radioactive Waste Sites: Characterization and Genome Sequence of Rhodotorula taiwanensis MD1149.</title>
        <authorList>
            <person name="Tkavc R."/>
            <person name="Matrosova V.Y."/>
            <person name="Grichenko O.E."/>
            <person name="Gostincar C."/>
            <person name="Volpe R.P."/>
            <person name="Klimenkova P."/>
            <person name="Gaidamakova E.K."/>
            <person name="Zhou C.E."/>
            <person name="Stewart B.J."/>
            <person name="Lyman M.G."/>
            <person name="Malfatti S.A."/>
            <person name="Rubinfeld B."/>
            <person name="Courtot M."/>
            <person name="Singh J."/>
            <person name="Dalgard C.L."/>
            <person name="Hamilton T."/>
            <person name="Frey K.G."/>
            <person name="Gunde-Cimerman N."/>
            <person name="Dugan L."/>
            <person name="Daly M.J."/>
        </authorList>
    </citation>
    <scope>NUCLEOTIDE SEQUENCE [LARGE SCALE GENOMIC DNA]</scope>
    <source>
        <strain evidence="12 13">MD1149</strain>
    </source>
</reference>
<evidence type="ECO:0000256" key="2">
    <source>
        <dbReference type="ARBA" id="ARBA00007883"/>
    </source>
</evidence>
<dbReference type="InterPro" id="IPR053937">
    <property type="entry name" value="GOST_TM"/>
</dbReference>
<comment type="subcellular location">
    <subcellularLocation>
        <location evidence="1">Membrane</location>
        <topology evidence="1">Multi-pass membrane protein</topology>
    </subcellularLocation>
</comment>
<dbReference type="Pfam" id="PF21902">
    <property type="entry name" value="PTM1-like_N"/>
    <property type="match status" value="1"/>
</dbReference>
<feature type="compositionally biased region" description="Acidic residues" evidence="7">
    <location>
        <begin position="517"/>
        <end position="526"/>
    </location>
</feature>
<proteinExistence type="inferred from homology"/>
<comment type="similarity">
    <text evidence="2">Belongs to the LU7TM family.</text>
</comment>
<feature type="chain" id="PRO_5015759124" evidence="9">
    <location>
        <begin position="28"/>
        <end position="598"/>
    </location>
</feature>
<dbReference type="Proteomes" id="UP000237144">
    <property type="component" value="Unassembled WGS sequence"/>
</dbReference>
<evidence type="ECO:0000256" key="3">
    <source>
        <dbReference type="ARBA" id="ARBA00022692"/>
    </source>
</evidence>
<dbReference type="PANTHER" id="PTHR21229">
    <property type="entry name" value="LUNG SEVEN TRANSMEMBRANE RECEPTOR"/>
    <property type="match status" value="1"/>
</dbReference>
<feature type="region of interest" description="Disordered" evidence="7">
    <location>
        <begin position="480"/>
        <end position="598"/>
    </location>
</feature>
<feature type="transmembrane region" description="Helical" evidence="8">
    <location>
        <begin position="319"/>
        <end position="340"/>
    </location>
</feature>
<evidence type="ECO:0000256" key="4">
    <source>
        <dbReference type="ARBA" id="ARBA00022729"/>
    </source>
</evidence>
<dbReference type="GO" id="GO:0042147">
    <property type="term" value="P:retrograde transport, endosome to Golgi"/>
    <property type="evidence" value="ECO:0007669"/>
    <property type="project" value="TreeGrafter"/>
</dbReference>
<protein>
    <submittedName>
        <fullName evidence="12">Uncharacterized protein</fullName>
    </submittedName>
</protein>
<evidence type="ECO:0000259" key="11">
    <source>
        <dbReference type="Pfam" id="PF21902"/>
    </source>
</evidence>
<keyword evidence="4 9" id="KW-0732">Signal</keyword>
<dbReference type="EMBL" id="PJQD01000035">
    <property type="protein sequence ID" value="POY73725.1"/>
    <property type="molecule type" value="Genomic_DNA"/>
</dbReference>
<feature type="transmembrane region" description="Helical" evidence="8">
    <location>
        <begin position="243"/>
        <end position="262"/>
    </location>
</feature>
<dbReference type="STRING" id="741276.A0A2S5BAC0"/>
<dbReference type="GO" id="GO:0005829">
    <property type="term" value="C:cytosol"/>
    <property type="evidence" value="ECO:0007669"/>
    <property type="project" value="GOC"/>
</dbReference>
<dbReference type="AlphaFoldDB" id="A0A2S5BAC0"/>
<feature type="transmembrane region" description="Helical" evidence="8">
    <location>
        <begin position="210"/>
        <end position="231"/>
    </location>
</feature>
<keyword evidence="6 8" id="KW-0472">Membrane</keyword>
<evidence type="ECO:0000256" key="5">
    <source>
        <dbReference type="ARBA" id="ARBA00022989"/>
    </source>
</evidence>
<feature type="transmembrane region" description="Helical" evidence="8">
    <location>
        <begin position="433"/>
        <end position="452"/>
    </location>
</feature>
<feature type="signal peptide" evidence="9">
    <location>
        <begin position="1"/>
        <end position="27"/>
    </location>
</feature>
<dbReference type="Pfam" id="PF06814">
    <property type="entry name" value="GOST_TM"/>
    <property type="match status" value="1"/>
</dbReference>
<dbReference type="InterPro" id="IPR009637">
    <property type="entry name" value="GPR107/GPR108-like"/>
</dbReference>
<feature type="domain" description="GOST seven transmembrane" evidence="10">
    <location>
        <begin position="207"/>
        <end position="458"/>
    </location>
</feature>
<evidence type="ECO:0000256" key="8">
    <source>
        <dbReference type="SAM" id="Phobius"/>
    </source>
</evidence>
<dbReference type="GO" id="GO:0005794">
    <property type="term" value="C:Golgi apparatus"/>
    <property type="evidence" value="ECO:0007669"/>
    <property type="project" value="TreeGrafter"/>
</dbReference>
<organism evidence="12 13">
    <name type="scientific">Rhodotorula taiwanensis</name>
    <dbReference type="NCBI Taxonomy" id="741276"/>
    <lineage>
        <taxon>Eukaryota</taxon>
        <taxon>Fungi</taxon>
        <taxon>Dikarya</taxon>
        <taxon>Basidiomycota</taxon>
        <taxon>Pucciniomycotina</taxon>
        <taxon>Microbotryomycetes</taxon>
        <taxon>Sporidiobolales</taxon>
        <taxon>Sporidiobolaceae</taxon>
        <taxon>Rhodotorula</taxon>
    </lineage>
</organism>
<feature type="transmembrane region" description="Helical" evidence="8">
    <location>
        <begin position="391"/>
        <end position="413"/>
    </location>
</feature>
<feature type="transmembrane region" description="Helical" evidence="8">
    <location>
        <begin position="274"/>
        <end position="298"/>
    </location>
</feature>
<evidence type="ECO:0000256" key="6">
    <source>
        <dbReference type="ARBA" id="ARBA00023136"/>
    </source>
</evidence>
<dbReference type="GO" id="GO:0016020">
    <property type="term" value="C:membrane"/>
    <property type="evidence" value="ECO:0007669"/>
    <property type="project" value="UniProtKB-SubCell"/>
</dbReference>
<name>A0A2S5BAC0_9BASI</name>
<feature type="compositionally biased region" description="Basic and acidic residues" evidence="7">
    <location>
        <begin position="527"/>
        <end position="558"/>
    </location>
</feature>
<evidence type="ECO:0000259" key="10">
    <source>
        <dbReference type="Pfam" id="PF06814"/>
    </source>
</evidence>
<sequence>MARLGSLRQLSVPLLLVYSCLIQLARGYQVLVTSSDEVRQVCSGMWGHGKQDPFIEVIFSPMSRGQVALVIFEWDDSKYLGVSPTGKPVENDWAEDRVYICTVEAEQAGLCSDAELGQFLKSSTAPEQTSIYTASVKFDPVPSASASGNDLQQYSAGPYRYEVQKTGYYCVGTVPVVLEGAKVTTEFLGVVDFENVFEGALPANEYPKIAFYRGIFLAYLAFGTFWAALSWRFRRELLPLQRYITATVAFLVIEQFFVWLYYRLLNNGSHPGVAGVYVFIVSALTALRNSVSLYLLCLASMGLSVVRPTLGSVTGRVRLLAIVHFVFGFLYSLGTVTIPVESSGFFVIFFILPLSFSLTAFMTWIMYSLHSTIADLGARRQTYKRTMFRRLFYVLVVACSLVMLLFIASSIAFSSRLDPSFPAKSWKWRWILLDGWLSILYMVNFFIVAFLWRPTGSNRRLALSDELPTDDDEAAGLFELPEDDTERDEAGELKGETYPLTRRSRDGRDEVVFDVGSDADEDDSDDEDRRGSLGRHRRDDSGYDITKQHDDAKKRDAGDGDSGEEDDADGEQEEGETTRLQPGKDAPPPEYRSNQKDD</sequence>
<dbReference type="PANTHER" id="PTHR21229:SF1">
    <property type="entry name" value="GH17801P"/>
    <property type="match status" value="1"/>
</dbReference>
<evidence type="ECO:0000313" key="12">
    <source>
        <dbReference type="EMBL" id="POY73725.1"/>
    </source>
</evidence>
<evidence type="ECO:0000256" key="7">
    <source>
        <dbReference type="SAM" id="MobiDB-lite"/>
    </source>
</evidence>
<feature type="domain" description="PTM1-like N-terminal" evidence="11">
    <location>
        <begin position="39"/>
        <end position="195"/>
    </location>
</feature>
<comment type="caution">
    <text evidence="12">The sequence shown here is derived from an EMBL/GenBank/DDBJ whole genome shotgun (WGS) entry which is preliminary data.</text>
</comment>
<keyword evidence="13" id="KW-1185">Reference proteome</keyword>
<keyword evidence="5 8" id="KW-1133">Transmembrane helix</keyword>
<feature type="transmembrane region" description="Helical" evidence="8">
    <location>
        <begin position="346"/>
        <end position="370"/>
    </location>
</feature>
<evidence type="ECO:0000313" key="13">
    <source>
        <dbReference type="Proteomes" id="UP000237144"/>
    </source>
</evidence>
<dbReference type="OrthoDB" id="19932at2759"/>
<dbReference type="InterPro" id="IPR053938">
    <property type="entry name" value="PTM1-like_N"/>
</dbReference>
<evidence type="ECO:0000256" key="9">
    <source>
        <dbReference type="SAM" id="SignalP"/>
    </source>
</evidence>
<keyword evidence="3 8" id="KW-0812">Transmembrane</keyword>
<gene>
    <name evidence="12" type="ORF">BMF94_3263</name>
</gene>
<evidence type="ECO:0000256" key="1">
    <source>
        <dbReference type="ARBA" id="ARBA00004141"/>
    </source>
</evidence>
<accession>A0A2S5BAC0</accession>
<dbReference type="PROSITE" id="PS51257">
    <property type="entry name" value="PROKAR_LIPOPROTEIN"/>
    <property type="match status" value="1"/>
</dbReference>
<feature type="compositionally biased region" description="Acidic residues" evidence="7">
    <location>
        <begin position="559"/>
        <end position="575"/>
    </location>
</feature>